<dbReference type="PANTHER" id="PTHR44196">
    <property type="entry name" value="DEHYDROGENASE/REDUCTASE SDR FAMILY MEMBER 7B"/>
    <property type="match status" value="1"/>
</dbReference>
<dbReference type="InterPro" id="IPR020904">
    <property type="entry name" value="Sc_DH/Rdtase_CS"/>
</dbReference>
<evidence type="ECO:0000256" key="2">
    <source>
        <dbReference type="ARBA" id="ARBA00023002"/>
    </source>
</evidence>
<keyword evidence="2" id="KW-0560">Oxidoreductase</keyword>
<dbReference type="InterPro" id="IPR002347">
    <property type="entry name" value="SDR_fam"/>
</dbReference>
<dbReference type="GO" id="GO:0016491">
    <property type="term" value="F:oxidoreductase activity"/>
    <property type="evidence" value="ECO:0007669"/>
    <property type="project" value="UniProtKB-KW"/>
</dbReference>
<name>A0A931M1A5_FIMGI</name>
<dbReference type="AlphaFoldDB" id="A0A931M1A5"/>
<comment type="caution">
    <text evidence="3">The sequence shown here is derived from an EMBL/GenBank/DDBJ whole genome shotgun (WGS) entry which is preliminary data.</text>
</comment>
<dbReference type="Gene3D" id="3.40.50.720">
    <property type="entry name" value="NAD(P)-binding Rossmann-like Domain"/>
    <property type="match status" value="1"/>
</dbReference>
<evidence type="ECO:0000313" key="3">
    <source>
        <dbReference type="EMBL" id="MBI1757106.1"/>
    </source>
</evidence>
<evidence type="ECO:0000256" key="1">
    <source>
        <dbReference type="ARBA" id="ARBA00006484"/>
    </source>
</evidence>
<dbReference type="InterPro" id="IPR036291">
    <property type="entry name" value="NAD(P)-bd_dom_sf"/>
</dbReference>
<dbReference type="PANTHER" id="PTHR44196:SF1">
    <property type="entry name" value="DEHYDROGENASE_REDUCTASE SDR FAMILY MEMBER 7B"/>
    <property type="match status" value="1"/>
</dbReference>
<dbReference type="PRINTS" id="PR00081">
    <property type="entry name" value="GDHRDH"/>
</dbReference>
<reference evidence="3" key="1">
    <citation type="submission" date="2020-07" db="EMBL/GenBank/DDBJ databases">
        <title>Huge and variable diversity of episymbiotic CPR bacteria and DPANN archaea in groundwater ecosystems.</title>
        <authorList>
            <person name="He C.Y."/>
            <person name="Keren R."/>
            <person name="Whittaker M."/>
            <person name="Farag I.F."/>
            <person name="Doudna J."/>
            <person name="Cate J.H.D."/>
            <person name="Banfield J.F."/>
        </authorList>
    </citation>
    <scope>NUCLEOTIDE SEQUENCE</scope>
    <source>
        <strain evidence="3">NC_groundwater_17_Pr7_B-0.1um_64_12</strain>
    </source>
</reference>
<comment type="similarity">
    <text evidence="1">Belongs to the short-chain dehydrogenases/reductases (SDR) family.</text>
</comment>
<dbReference type="PROSITE" id="PS00061">
    <property type="entry name" value="ADH_SHORT"/>
    <property type="match status" value="1"/>
</dbReference>
<dbReference type="Pfam" id="PF00106">
    <property type="entry name" value="adh_short"/>
    <property type="match status" value="1"/>
</dbReference>
<dbReference type="GO" id="GO:0016020">
    <property type="term" value="C:membrane"/>
    <property type="evidence" value="ECO:0007669"/>
    <property type="project" value="TreeGrafter"/>
</dbReference>
<gene>
    <name evidence="3" type="ORF">HYR64_08385</name>
</gene>
<dbReference type="Proteomes" id="UP000727962">
    <property type="component" value="Unassembled WGS sequence"/>
</dbReference>
<accession>A0A931M1A5</accession>
<dbReference type="SUPFAM" id="SSF51735">
    <property type="entry name" value="NAD(P)-binding Rossmann-fold domains"/>
    <property type="match status" value="1"/>
</dbReference>
<protein>
    <submittedName>
        <fullName evidence="3">SDR family NAD(P)-dependent oxidoreductase</fullName>
    </submittedName>
</protein>
<proteinExistence type="inferred from homology"/>
<organism evidence="3 4">
    <name type="scientific">Fimbriimonas ginsengisoli</name>
    <dbReference type="NCBI Taxonomy" id="1005039"/>
    <lineage>
        <taxon>Bacteria</taxon>
        <taxon>Bacillati</taxon>
        <taxon>Armatimonadota</taxon>
        <taxon>Fimbriimonadia</taxon>
        <taxon>Fimbriimonadales</taxon>
        <taxon>Fimbriimonadaceae</taxon>
        <taxon>Fimbriimonas</taxon>
    </lineage>
</organism>
<evidence type="ECO:0000313" key="4">
    <source>
        <dbReference type="Proteomes" id="UP000727962"/>
    </source>
</evidence>
<dbReference type="CDD" id="cd05233">
    <property type="entry name" value="SDR_c"/>
    <property type="match status" value="1"/>
</dbReference>
<sequence length="230" mass="24411">MSGATGGIGRQTARELALRGFDLVLAARRKEDLERLAEECSADGVRSLAVPGDLTLHSACEKAIARAREVFPGHSPALVNLMGAAKFGPFAGMPWQEIEEQIAANLLGPMQLCHAVLPWMLESGGGRIVNVLSVAADRPMAGAAAYGAAKAGLRHFGRILSEEVRRKGVKVTNLLPGATTTPLWDSVGSMPEREDMLTARAVAEAIAWVLDLPADRTIDELSIMPPKGVL</sequence>
<dbReference type="EMBL" id="JACOSL010000051">
    <property type="protein sequence ID" value="MBI1757106.1"/>
    <property type="molecule type" value="Genomic_DNA"/>
</dbReference>